<reference evidence="2" key="1">
    <citation type="submission" date="2018-05" db="EMBL/GenBank/DDBJ databases">
        <authorList>
            <person name="Lanie J.A."/>
            <person name="Ng W.-L."/>
            <person name="Kazmierczak K.M."/>
            <person name="Andrzejewski T.M."/>
            <person name="Davidsen T.M."/>
            <person name="Wayne K.J."/>
            <person name="Tettelin H."/>
            <person name="Glass J.I."/>
            <person name="Rusch D."/>
            <person name="Podicherti R."/>
            <person name="Tsui H.-C.T."/>
            <person name="Winkler M.E."/>
        </authorList>
    </citation>
    <scope>NUCLEOTIDE SEQUENCE</scope>
</reference>
<gene>
    <name evidence="2" type="ORF">METZ01_LOCUS459119</name>
</gene>
<name>A0A383AGG9_9ZZZZ</name>
<dbReference type="AlphaFoldDB" id="A0A383AGG9"/>
<dbReference type="EMBL" id="UINC01191560">
    <property type="protein sequence ID" value="SVE06265.1"/>
    <property type="molecule type" value="Genomic_DNA"/>
</dbReference>
<accession>A0A383AGG9</accession>
<keyword evidence="1" id="KW-0812">Transmembrane</keyword>
<evidence type="ECO:0000313" key="2">
    <source>
        <dbReference type="EMBL" id="SVE06265.1"/>
    </source>
</evidence>
<feature type="non-terminal residue" evidence="2">
    <location>
        <position position="1"/>
    </location>
</feature>
<keyword evidence="1" id="KW-1133">Transmembrane helix</keyword>
<keyword evidence="1" id="KW-0472">Membrane</keyword>
<sequence length="251" mass="28067">GYVVPVLGIYLFWLYCNKFLEMSIGYLSTMARDITIAGTQMNTSYYPMEKLALIVGGVILICFLLVQNEIPSLFRGLRRREWNIISECSSSIFAILCFVLSYILVTSALDLSPGAQVPFFFFGGAIVAGVLLLQDNLDEILSLSGIRSFNPRENLGAVISVGSIVVFAALTLNISMVQPISQDIPTFLSAVILITVLYWGWRLSQEGMKPAVQAKRTAALGYMVFLPFIMYLLLRVLYLQHDPDPVMQNRW</sequence>
<feature type="transmembrane region" description="Helical" evidence="1">
    <location>
        <begin position="115"/>
        <end position="133"/>
    </location>
</feature>
<feature type="transmembrane region" description="Helical" evidence="1">
    <location>
        <begin position="222"/>
        <end position="241"/>
    </location>
</feature>
<evidence type="ECO:0000256" key="1">
    <source>
        <dbReference type="SAM" id="Phobius"/>
    </source>
</evidence>
<feature type="transmembrane region" description="Helical" evidence="1">
    <location>
        <begin position="51"/>
        <end position="70"/>
    </location>
</feature>
<proteinExistence type="predicted"/>
<feature type="transmembrane region" description="Helical" evidence="1">
    <location>
        <begin position="154"/>
        <end position="172"/>
    </location>
</feature>
<feature type="transmembrane region" description="Helical" evidence="1">
    <location>
        <begin position="184"/>
        <end position="201"/>
    </location>
</feature>
<feature type="non-terminal residue" evidence="2">
    <location>
        <position position="251"/>
    </location>
</feature>
<protein>
    <submittedName>
        <fullName evidence="2">Uncharacterized protein</fullName>
    </submittedName>
</protein>
<feature type="transmembrane region" description="Helical" evidence="1">
    <location>
        <begin position="91"/>
        <end position="109"/>
    </location>
</feature>
<organism evidence="2">
    <name type="scientific">marine metagenome</name>
    <dbReference type="NCBI Taxonomy" id="408172"/>
    <lineage>
        <taxon>unclassified sequences</taxon>
        <taxon>metagenomes</taxon>
        <taxon>ecological metagenomes</taxon>
    </lineage>
</organism>